<accession>A0A1I2G2D5</accession>
<evidence type="ECO:0000256" key="3">
    <source>
        <dbReference type="ARBA" id="ARBA00023295"/>
    </source>
</evidence>
<dbReference type="PANTHER" id="PTHR42800">
    <property type="entry name" value="EXOINULINASE INUD (AFU_ORTHOLOGUE AFUA_5G00480)"/>
    <property type="match status" value="1"/>
</dbReference>
<reference evidence="8 9" key="1">
    <citation type="submission" date="2016-10" db="EMBL/GenBank/DDBJ databases">
        <authorList>
            <person name="de Groot N.N."/>
        </authorList>
    </citation>
    <scope>NUCLEOTIDE SEQUENCE [LARGE SCALE GENOMIC DNA]</scope>
    <source>
        <strain>GEY</strain>
        <strain evidence="9">DSM 9560</strain>
    </source>
</reference>
<dbReference type="SMART" id="SM00640">
    <property type="entry name" value="Glyco_32"/>
    <property type="match status" value="1"/>
</dbReference>
<keyword evidence="5" id="KW-0732">Signal</keyword>
<dbReference type="CDD" id="cd18622">
    <property type="entry name" value="GH32_Inu-like"/>
    <property type="match status" value="1"/>
</dbReference>
<evidence type="ECO:0000256" key="2">
    <source>
        <dbReference type="ARBA" id="ARBA00022801"/>
    </source>
</evidence>
<dbReference type="Pfam" id="PF00251">
    <property type="entry name" value="Glyco_hydro_32N"/>
    <property type="match status" value="1"/>
</dbReference>
<comment type="similarity">
    <text evidence="1 4">Belongs to the glycosyl hydrolase 32 family.</text>
</comment>
<dbReference type="EMBL" id="FONY01000016">
    <property type="protein sequence ID" value="SFF11835.1"/>
    <property type="molecule type" value="Genomic_DNA"/>
</dbReference>
<dbReference type="GO" id="GO:0005987">
    <property type="term" value="P:sucrose catabolic process"/>
    <property type="evidence" value="ECO:0007669"/>
    <property type="project" value="TreeGrafter"/>
</dbReference>
<dbReference type="PROSITE" id="PS51257">
    <property type="entry name" value="PROKAR_LIPOPROTEIN"/>
    <property type="match status" value="1"/>
</dbReference>
<dbReference type="InterPro" id="IPR001362">
    <property type="entry name" value="Glyco_hydro_32"/>
</dbReference>
<feature type="domain" description="Glycosyl hydrolase family 32 C-terminal" evidence="7">
    <location>
        <begin position="366"/>
        <end position="518"/>
    </location>
</feature>
<evidence type="ECO:0000313" key="8">
    <source>
        <dbReference type="EMBL" id="SFF11835.1"/>
    </source>
</evidence>
<feature type="chain" id="PRO_5011675790" evidence="5">
    <location>
        <begin position="19"/>
        <end position="521"/>
    </location>
</feature>
<dbReference type="PANTHER" id="PTHR42800:SF1">
    <property type="entry name" value="EXOINULINASE INUD (AFU_ORTHOLOGUE AFUA_5G00480)"/>
    <property type="match status" value="1"/>
</dbReference>
<dbReference type="SUPFAM" id="SSF75005">
    <property type="entry name" value="Arabinanase/levansucrase/invertase"/>
    <property type="match status" value="1"/>
</dbReference>
<dbReference type="InterPro" id="IPR013320">
    <property type="entry name" value="ConA-like_dom_sf"/>
</dbReference>
<keyword evidence="2 4" id="KW-0378">Hydrolase</keyword>
<dbReference type="InterPro" id="IPR023296">
    <property type="entry name" value="Glyco_hydro_beta-prop_sf"/>
</dbReference>
<gene>
    <name evidence="8" type="ORF">SAMN04488541_101668</name>
</gene>
<feature type="domain" description="Glycosyl hydrolase family 32 N-terminal" evidence="6">
    <location>
        <begin position="48"/>
        <end position="363"/>
    </location>
</feature>
<dbReference type="Proteomes" id="UP000199513">
    <property type="component" value="Unassembled WGS sequence"/>
</dbReference>
<evidence type="ECO:0000256" key="1">
    <source>
        <dbReference type="ARBA" id="ARBA00009902"/>
    </source>
</evidence>
<dbReference type="Gene3D" id="2.115.10.20">
    <property type="entry name" value="Glycosyl hydrolase domain, family 43"/>
    <property type="match status" value="1"/>
</dbReference>
<evidence type="ECO:0000259" key="7">
    <source>
        <dbReference type="Pfam" id="PF08244"/>
    </source>
</evidence>
<protein>
    <submittedName>
        <fullName evidence="8">Levanase</fullName>
    </submittedName>
</protein>
<name>A0A1I2G2D5_9BACT</name>
<sequence>MKILPILLSIALSVIVLSACNNEKNADNQDAVTSDSLLVESHFRPLYHYSPPKNWTNDPNGLVYYDGEYHLFFQYNPYGDKWGHMTWAHAISKDFVNWENLPIAIPENERDSIMIFSGSAVVDKNNSSGFGTQENPPLVAIYTAHYHTANPDAYKQNQHIAYSTDKGRTWTKYEKNPVLDLGKKDFRDPNVFWHEASGQWIMAVVLPSEFKCLFYGSKDLKEWTLLSEFGNAGNQRMIWECPALIELPWEKGKSKWVLLISAAHPDSTEKYVGMQYFVGEFDGKTFKNDHPNTTTLWLEYGKDFYAAIPWNHVPDKRTILYGWMNNWAYAGDVPTSPWRGQMSIPRSLSLKKYPEGIRIVQQPVKELETLRQKHHHFENIAIDNVSDLLSGIEGRALEIKLEVLLQDAKEFGIRVAQGEKQATEIGYLVNNQQLYIDRTRSGMIDFSPKFPSKDQAPLQAENGKITLHIFLDHCSIEVFANGGKVAMTSLIFPDQESDGLSLFSNGGKIKVNYLDIWELGK</sequence>
<keyword evidence="3 4" id="KW-0326">Glycosidase</keyword>
<dbReference type="Gene3D" id="2.60.120.560">
    <property type="entry name" value="Exo-inulinase, domain 1"/>
    <property type="match status" value="1"/>
</dbReference>
<dbReference type="SUPFAM" id="SSF49899">
    <property type="entry name" value="Concanavalin A-like lectins/glucanases"/>
    <property type="match status" value="1"/>
</dbReference>
<dbReference type="GO" id="GO:0005737">
    <property type="term" value="C:cytoplasm"/>
    <property type="evidence" value="ECO:0007669"/>
    <property type="project" value="TreeGrafter"/>
</dbReference>
<dbReference type="RefSeq" id="WP_091544888.1">
    <property type="nucleotide sequence ID" value="NZ_FONY01000016.1"/>
</dbReference>
<dbReference type="Pfam" id="PF08244">
    <property type="entry name" value="Glyco_hydro_32C"/>
    <property type="match status" value="1"/>
</dbReference>
<feature type="signal peptide" evidence="5">
    <location>
        <begin position="1"/>
        <end position="18"/>
    </location>
</feature>
<dbReference type="GO" id="GO:0004575">
    <property type="term" value="F:sucrose alpha-glucosidase activity"/>
    <property type="evidence" value="ECO:0007669"/>
    <property type="project" value="TreeGrafter"/>
</dbReference>
<evidence type="ECO:0000256" key="5">
    <source>
        <dbReference type="SAM" id="SignalP"/>
    </source>
</evidence>
<evidence type="ECO:0000313" key="9">
    <source>
        <dbReference type="Proteomes" id="UP000199513"/>
    </source>
</evidence>
<keyword evidence="9" id="KW-1185">Reference proteome</keyword>
<evidence type="ECO:0000256" key="4">
    <source>
        <dbReference type="RuleBase" id="RU362110"/>
    </source>
</evidence>
<dbReference type="InterPro" id="IPR013148">
    <property type="entry name" value="Glyco_hydro_32_N"/>
</dbReference>
<dbReference type="InterPro" id="IPR013189">
    <property type="entry name" value="Glyco_hydro_32_C"/>
</dbReference>
<dbReference type="OrthoDB" id="9759709at2"/>
<dbReference type="STRING" id="1003.SAMN04488541_101668"/>
<organism evidence="8 9">
    <name type="scientific">Thermoflexibacter ruber</name>
    <dbReference type="NCBI Taxonomy" id="1003"/>
    <lineage>
        <taxon>Bacteria</taxon>
        <taxon>Pseudomonadati</taxon>
        <taxon>Bacteroidota</taxon>
        <taxon>Cytophagia</taxon>
        <taxon>Cytophagales</taxon>
        <taxon>Thermoflexibacteraceae</taxon>
        <taxon>Thermoflexibacter</taxon>
    </lineage>
</organism>
<evidence type="ECO:0000259" key="6">
    <source>
        <dbReference type="Pfam" id="PF00251"/>
    </source>
</evidence>
<proteinExistence type="inferred from homology"/>
<dbReference type="AlphaFoldDB" id="A0A1I2G2D5"/>